<dbReference type="EMBL" id="JAAXOW010000001">
    <property type="protein sequence ID" value="NKX92684.1"/>
    <property type="molecule type" value="Genomic_DNA"/>
</dbReference>
<protein>
    <submittedName>
        <fullName evidence="1">Uncharacterized protein</fullName>
    </submittedName>
</protein>
<evidence type="ECO:0000313" key="2">
    <source>
        <dbReference type="Proteomes" id="UP000774283"/>
    </source>
</evidence>
<dbReference type="Proteomes" id="UP000774283">
    <property type="component" value="Unassembled WGS sequence"/>
</dbReference>
<gene>
    <name evidence="1" type="ORF">HF995_05245</name>
</gene>
<sequence length="290" mass="31948">MTMTIRGRDRIADWIETVLLVRGSRPLGIDPLNKYFEARHGLEPQMVSTGVREMSRRAGVLGDAYPFHVNEFAVRSHPAAGASAYVASALMAPGNPVREYISAAPDDAMPVIFENIVASAVSGIWGQAGRALRFGWPSEVGRPPEFDQAIRWLARTIGVEVGQGYRQPRRKDGGVDVVAWRPFPDGKPGFPVLLVQCTLQENLLAKGMDVDTRLWSSWLAMDVDAMAALATPVALAPGTTWNELALKYMVLDRIRIVGLIDPLRADEMANDWVDGTLTELRGYMEEVCEL</sequence>
<comment type="caution">
    <text evidence="1">The sequence shown here is derived from an EMBL/GenBank/DDBJ whole genome shotgun (WGS) entry which is preliminary data.</text>
</comment>
<reference evidence="1 2" key="1">
    <citation type="submission" date="2020-04" db="EMBL/GenBank/DDBJ databases">
        <title>MicrobeNet Type strains.</title>
        <authorList>
            <person name="Nicholson A.C."/>
        </authorList>
    </citation>
    <scope>NUCLEOTIDE SEQUENCE [LARGE SCALE GENOMIC DNA]</scope>
    <source>
        <strain evidence="1 2">ATCC BAA-789</strain>
    </source>
</reference>
<proteinExistence type="predicted"/>
<keyword evidence="2" id="KW-1185">Reference proteome</keyword>
<dbReference type="AlphaFoldDB" id="A0A9X5FEF1"/>
<name>A0A9X5FEF1_9MICO</name>
<dbReference type="RefSeq" id="WP_168446695.1">
    <property type="nucleotide sequence ID" value="NZ_JAAXOW010000001.1"/>
</dbReference>
<organism evidence="1 2">
    <name type="scientific">Sanguibacter hominis ATCC BAA-789</name>
    <dbReference type="NCBI Taxonomy" id="1312740"/>
    <lineage>
        <taxon>Bacteria</taxon>
        <taxon>Bacillati</taxon>
        <taxon>Actinomycetota</taxon>
        <taxon>Actinomycetes</taxon>
        <taxon>Micrococcales</taxon>
        <taxon>Sanguibacteraceae</taxon>
        <taxon>Sanguibacter</taxon>
    </lineage>
</organism>
<accession>A0A9X5FEF1</accession>
<evidence type="ECO:0000313" key="1">
    <source>
        <dbReference type="EMBL" id="NKX92684.1"/>
    </source>
</evidence>